<sequence>MNLSFTGINRLAEGMEKLFNLKYLNLRFTSNLESIEYGVISRLACLEELDMFGRGYRDRKAMEGEGGSTEACWEKFEGLGCLSSIDIRIGRSAPFFNKKPNDGRIIRS</sequence>
<dbReference type="InterPro" id="IPR032675">
    <property type="entry name" value="LRR_dom_sf"/>
</dbReference>
<proteinExistence type="predicted"/>
<organism evidence="1 2">
    <name type="scientific">Amborella trichopoda</name>
    <dbReference type="NCBI Taxonomy" id="13333"/>
    <lineage>
        <taxon>Eukaryota</taxon>
        <taxon>Viridiplantae</taxon>
        <taxon>Streptophyta</taxon>
        <taxon>Embryophyta</taxon>
        <taxon>Tracheophyta</taxon>
        <taxon>Spermatophyta</taxon>
        <taxon>Magnoliopsida</taxon>
        <taxon>Amborellales</taxon>
        <taxon>Amborellaceae</taxon>
        <taxon>Amborella</taxon>
    </lineage>
</organism>
<evidence type="ECO:0000313" key="2">
    <source>
        <dbReference type="Proteomes" id="UP000017836"/>
    </source>
</evidence>
<dbReference type="AlphaFoldDB" id="W1NUW3"/>
<dbReference type="Proteomes" id="UP000017836">
    <property type="component" value="Unassembled WGS sequence"/>
</dbReference>
<protein>
    <submittedName>
        <fullName evidence="1">Uncharacterized protein</fullName>
    </submittedName>
</protein>
<dbReference type="SUPFAM" id="SSF52058">
    <property type="entry name" value="L domain-like"/>
    <property type="match status" value="1"/>
</dbReference>
<dbReference type="EMBL" id="KI395058">
    <property type="protein sequence ID" value="ERM99050.1"/>
    <property type="molecule type" value="Genomic_DNA"/>
</dbReference>
<evidence type="ECO:0000313" key="1">
    <source>
        <dbReference type="EMBL" id="ERM99050.1"/>
    </source>
</evidence>
<gene>
    <name evidence="1" type="ORF">AMTR_s00101p00075020</name>
</gene>
<name>W1NUW3_AMBTC</name>
<dbReference type="Gene3D" id="3.80.10.10">
    <property type="entry name" value="Ribonuclease Inhibitor"/>
    <property type="match status" value="1"/>
</dbReference>
<reference evidence="2" key="1">
    <citation type="journal article" date="2013" name="Science">
        <title>The Amborella genome and the evolution of flowering plants.</title>
        <authorList>
            <consortium name="Amborella Genome Project"/>
        </authorList>
    </citation>
    <scope>NUCLEOTIDE SEQUENCE [LARGE SCALE GENOMIC DNA]</scope>
</reference>
<keyword evidence="2" id="KW-1185">Reference proteome</keyword>
<dbReference type="HOGENOM" id="CLU_2200502_0_0_1"/>
<dbReference type="Gramene" id="ERM99050">
    <property type="protein sequence ID" value="ERM99050"/>
    <property type="gene ID" value="AMTR_s00101p00075020"/>
</dbReference>
<accession>W1NUW3</accession>